<sequence length="122" mass="12797">MDLNLKTETFGQDDQSWLATAEGTDRARTITLDLSTFVAGDYADGYLKSGWTLRKLASGLYGKRSNADTEGIAGHLLTAVRVPAGATKVAGALLWHGAVITAKVPNPPDAAGQATAKAVSYF</sequence>
<dbReference type="Proteomes" id="UP000306378">
    <property type="component" value="Unassembled WGS sequence"/>
</dbReference>
<proteinExistence type="predicted"/>
<organism evidence="1 2">
    <name type="scientific">Nocardia cyriacigeorgica</name>
    <dbReference type="NCBI Taxonomy" id="135487"/>
    <lineage>
        <taxon>Bacteria</taxon>
        <taxon>Bacillati</taxon>
        <taxon>Actinomycetota</taxon>
        <taxon>Actinomycetes</taxon>
        <taxon>Mycobacteriales</taxon>
        <taxon>Nocardiaceae</taxon>
        <taxon>Nocardia</taxon>
    </lineage>
</organism>
<evidence type="ECO:0000313" key="2">
    <source>
        <dbReference type="Proteomes" id="UP000306378"/>
    </source>
</evidence>
<name>A0A5R8NBA7_9NOCA</name>
<protein>
    <submittedName>
        <fullName evidence="1">Head decoration protein</fullName>
    </submittedName>
</protein>
<comment type="caution">
    <text evidence="1">The sequence shown here is derived from an EMBL/GenBank/DDBJ whole genome shotgun (WGS) entry which is preliminary data.</text>
</comment>
<reference evidence="1 2" key="1">
    <citation type="submission" date="2019-05" db="EMBL/GenBank/DDBJ databases">
        <title>Genomes sequences of two Nocardia cyriacigeorgica environmental isolates, type strains Nocardia asteroides ATCC 19247 and Nocardia cyriacigeorgica DSM 44484.</title>
        <authorList>
            <person name="Vautrin F."/>
            <person name="Bergeron E."/>
            <person name="Dubost A."/>
            <person name="Abrouk D."/>
            <person name="Rodriguez Nava V."/>
            <person name="Pujic P."/>
        </authorList>
    </citation>
    <scope>NUCLEOTIDE SEQUENCE [LARGE SCALE GENOMIC DNA]</scope>
    <source>
        <strain evidence="1 2">EML 446</strain>
    </source>
</reference>
<accession>A0A5R8NBA7</accession>
<dbReference type="RefSeq" id="WP_138452816.1">
    <property type="nucleotide sequence ID" value="NZ_VBUT01000014.1"/>
</dbReference>
<dbReference type="EMBL" id="VBUT01000014">
    <property type="protein sequence ID" value="TLF72916.1"/>
    <property type="molecule type" value="Genomic_DNA"/>
</dbReference>
<evidence type="ECO:0000313" key="1">
    <source>
        <dbReference type="EMBL" id="TLF72916.1"/>
    </source>
</evidence>
<dbReference type="AlphaFoldDB" id="A0A5R8NBA7"/>
<gene>
    <name evidence="1" type="ORF">FEK34_28245</name>
</gene>